<comment type="caution">
    <text evidence="2">The sequence shown here is derived from an EMBL/GenBank/DDBJ whole genome shotgun (WGS) entry which is preliminary data.</text>
</comment>
<keyword evidence="3" id="KW-1185">Reference proteome</keyword>
<evidence type="ECO:0000256" key="1">
    <source>
        <dbReference type="SAM" id="Phobius"/>
    </source>
</evidence>
<protein>
    <submittedName>
        <fullName evidence="2">Uncharacterized protein</fullName>
    </submittedName>
</protein>
<evidence type="ECO:0000313" key="2">
    <source>
        <dbReference type="EMBL" id="MEB4796892.1"/>
    </source>
</evidence>
<keyword evidence="1" id="KW-1133">Transmembrane helix</keyword>
<keyword evidence="1" id="KW-0812">Transmembrane</keyword>
<proteinExistence type="predicted"/>
<accession>A0ABU6DJ91</accession>
<sequence>MMKTMFSGMTWSDLFTSMGQMMGEMQGMMPSNPIITGLNIVLTLLLIIFTLLLIGASIIFVMLWK</sequence>
<organism evidence="2 3">
    <name type="scientific">Paenibacillus chondroitinus</name>
    <dbReference type="NCBI Taxonomy" id="59842"/>
    <lineage>
        <taxon>Bacteria</taxon>
        <taxon>Bacillati</taxon>
        <taxon>Bacillota</taxon>
        <taxon>Bacilli</taxon>
        <taxon>Bacillales</taxon>
        <taxon>Paenibacillaceae</taxon>
        <taxon>Paenibacillus</taxon>
    </lineage>
</organism>
<keyword evidence="1" id="KW-0472">Membrane</keyword>
<name>A0ABU6DJ91_9BACL</name>
<feature type="transmembrane region" description="Helical" evidence="1">
    <location>
        <begin position="34"/>
        <end position="64"/>
    </location>
</feature>
<evidence type="ECO:0000313" key="3">
    <source>
        <dbReference type="Proteomes" id="UP001355653"/>
    </source>
</evidence>
<dbReference type="RefSeq" id="WP_127455183.1">
    <property type="nucleotide sequence ID" value="NZ_JAROBY010000041.1"/>
</dbReference>
<dbReference type="Proteomes" id="UP001355653">
    <property type="component" value="Unassembled WGS sequence"/>
</dbReference>
<reference evidence="2 3" key="1">
    <citation type="submission" date="2023-03" db="EMBL/GenBank/DDBJ databases">
        <title>Bacillus Genome Sequencing.</title>
        <authorList>
            <person name="Dunlap C."/>
        </authorList>
    </citation>
    <scope>NUCLEOTIDE SEQUENCE [LARGE SCALE GENOMIC DNA]</scope>
    <source>
        <strain evidence="2 3">NRS-1351</strain>
    </source>
</reference>
<gene>
    <name evidence="2" type="ORF">P5G65_23605</name>
</gene>
<dbReference type="EMBL" id="JAROBY010000041">
    <property type="protein sequence ID" value="MEB4796892.1"/>
    <property type="molecule type" value="Genomic_DNA"/>
</dbReference>